<protein>
    <submittedName>
        <fullName evidence="5">ADP-ribose pyrophosphatase</fullName>
    </submittedName>
</protein>
<dbReference type="EMBL" id="FTOO01000002">
    <property type="protein sequence ID" value="SIS62603.1"/>
    <property type="molecule type" value="Genomic_DNA"/>
</dbReference>
<organism evidence="5 6">
    <name type="scientific">Alicyclobacillus vulcanalis</name>
    <dbReference type="NCBI Taxonomy" id="252246"/>
    <lineage>
        <taxon>Bacteria</taxon>
        <taxon>Bacillati</taxon>
        <taxon>Bacillota</taxon>
        <taxon>Bacilli</taxon>
        <taxon>Bacillales</taxon>
        <taxon>Alicyclobacillaceae</taxon>
        <taxon>Alicyclobacillus</taxon>
    </lineage>
</organism>
<dbReference type="PANTHER" id="PTHR11839:SF18">
    <property type="entry name" value="NUDIX HYDROLASE DOMAIN-CONTAINING PROTEIN"/>
    <property type="match status" value="1"/>
</dbReference>
<dbReference type="OrthoDB" id="9806150at2"/>
<dbReference type="GO" id="GO:0005829">
    <property type="term" value="C:cytosol"/>
    <property type="evidence" value="ECO:0007669"/>
    <property type="project" value="TreeGrafter"/>
</dbReference>
<evidence type="ECO:0000256" key="3">
    <source>
        <dbReference type="RuleBase" id="RU003476"/>
    </source>
</evidence>
<evidence type="ECO:0000313" key="6">
    <source>
        <dbReference type="Proteomes" id="UP000186156"/>
    </source>
</evidence>
<feature type="domain" description="Nudix hydrolase" evidence="4">
    <location>
        <begin position="37"/>
        <end position="167"/>
    </location>
</feature>
<dbReference type="PANTHER" id="PTHR11839">
    <property type="entry name" value="UDP/ADP-SUGAR PYROPHOSPHATASE"/>
    <property type="match status" value="1"/>
</dbReference>
<comment type="cofactor">
    <cofactor evidence="1">
        <name>Mg(2+)</name>
        <dbReference type="ChEBI" id="CHEBI:18420"/>
    </cofactor>
</comment>
<dbReference type="GO" id="GO:0006753">
    <property type="term" value="P:nucleoside phosphate metabolic process"/>
    <property type="evidence" value="ECO:0007669"/>
    <property type="project" value="TreeGrafter"/>
</dbReference>
<dbReference type="Pfam" id="PF00293">
    <property type="entry name" value="NUDIX"/>
    <property type="match status" value="1"/>
</dbReference>
<proteinExistence type="inferred from homology"/>
<dbReference type="GO" id="GO:0016462">
    <property type="term" value="F:pyrophosphatase activity"/>
    <property type="evidence" value="ECO:0007669"/>
    <property type="project" value="UniProtKB-ARBA"/>
</dbReference>
<sequence>MWEETLEEERLFAGRIIDVRRLTVKLPNGRTSTREVVLHPGAVAVLAEVEPNQVVLVRQYRKPCEQILWEIPAGKLEPGESPEDAARRELSEETGYRCEGPLTPVHVFYTAPGFSNEKLHVYYARDLALGARHPDGDEDVEARLFSRDELGAMLAKGDIQDAKTLVALYWWMVRT</sequence>
<keyword evidence="2 3" id="KW-0378">Hydrolase</keyword>
<dbReference type="Proteomes" id="UP000186156">
    <property type="component" value="Unassembled WGS sequence"/>
</dbReference>
<dbReference type="PRINTS" id="PR00502">
    <property type="entry name" value="NUDIXFAMILY"/>
</dbReference>
<evidence type="ECO:0000259" key="4">
    <source>
        <dbReference type="PROSITE" id="PS51462"/>
    </source>
</evidence>
<dbReference type="PROSITE" id="PS51462">
    <property type="entry name" value="NUDIX"/>
    <property type="match status" value="1"/>
</dbReference>
<reference evidence="6" key="1">
    <citation type="submission" date="2017-01" db="EMBL/GenBank/DDBJ databases">
        <authorList>
            <person name="Varghese N."/>
            <person name="Submissions S."/>
        </authorList>
    </citation>
    <scope>NUCLEOTIDE SEQUENCE [LARGE SCALE GENOMIC DNA]</scope>
    <source>
        <strain evidence="6">DSM 16176</strain>
    </source>
</reference>
<name>A0A1N7KLY5_9BACL</name>
<keyword evidence="6" id="KW-1185">Reference proteome</keyword>
<dbReference type="InterPro" id="IPR020084">
    <property type="entry name" value="NUDIX_hydrolase_CS"/>
</dbReference>
<evidence type="ECO:0000256" key="2">
    <source>
        <dbReference type="ARBA" id="ARBA00022801"/>
    </source>
</evidence>
<dbReference type="GO" id="GO:0019693">
    <property type="term" value="P:ribose phosphate metabolic process"/>
    <property type="evidence" value="ECO:0007669"/>
    <property type="project" value="TreeGrafter"/>
</dbReference>
<dbReference type="SUPFAM" id="SSF55811">
    <property type="entry name" value="Nudix"/>
    <property type="match status" value="1"/>
</dbReference>
<evidence type="ECO:0000256" key="1">
    <source>
        <dbReference type="ARBA" id="ARBA00001946"/>
    </source>
</evidence>
<dbReference type="RefSeq" id="WP_076344791.1">
    <property type="nucleotide sequence ID" value="NZ_FTOO01000002.1"/>
</dbReference>
<dbReference type="Gene3D" id="3.90.79.10">
    <property type="entry name" value="Nucleoside Triphosphate Pyrophosphohydrolase"/>
    <property type="match status" value="1"/>
</dbReference>
<dbReference type="STRING" id="252246.SAMN05421799_10241"/>
<dbReference type="PROSITE" id="PS00893">
    <property type="entry name" value="NUDIX_BOX"/>
    <property type="match status" value="1"/>
</dbReference>
<dbReference type="InterPro" id="IPR015797">
    <property type="entry name" value="NUDIX_hydrolase-like_dom_sf"/>
</dbReference>
<dbReference type="InterPro" id="IPR020476">
    <property type="entry name" value="Nudix_hydrolase"/>
</dbReference>
<comment type="similarity">
    <text evidence="3">Belongs to the Nudix hydrolase family.</text>
</comment>
<accession>A0A1N7KLY5</accession>
<dbReference type="InterPro" id="IPR000086">
    <property type="entry name" value="NUDIX_hydrolase_dom"/>
</dbReference>
<dbReference type="AlphaFoldDB" id="A0A1N7KLY5"/>
<evidence type="ECO:0000313" key="5">
    <source>
        <dbReference type="EMBL" id="SIS62603.1"/>
    </source>
</evidence>
<gene>
    <name evidence="5" type="ORF">SAMN05421799_10241</name>
</gene>
<dbReference type="FunFam" id="3.90.79.10:FF:000024">
    <property type="entry name" value="ADP-ribose pyrophosphatase"/>
    <property type="match status" value="1"/>
</dbReference>
<dbReference type="CDD" id="cd03424">
    <property type="entry name" value="NUDIX_ADPRase_Nudt5_UGPPase_Nudt14"/>
    <property type="match status" value="1"/>
</dbReference>